<dbReference type="SUPFAM" id="SSF52540">
    <property type="entry name" value="P-loop containing nucleoside triphosphate hydrolases"/>
    <property type="match status" value="1"/>
</dbReference>
<keyword evidence="2" id="KW-0067">ATP-binding</keyword>
<dbReference type="SUPFAM" id="SSF52374">
    <property type="entry name" value="Nucleotidylyl transferase"/>
    <property type="match status" value="1"/>
</dbReference>
<dbReference type="InterPro" id="IPR004821">
    <property type="entry name" value="Cyt_trans-like"/>
</dbReference>
<dbReference type="InterPro" id="IPR001977">
    <property type="entry name" value="Depp_CoAkinase"/>
</dbReference>
<dbReference type="PROSITE" id="PS51219">
    <property type="entry name" value="DPCK"/>
    <property type="match status" value="1"/>
</dbReference>
<dbReference type="InterPro" id="IPR027417">
    <property type="entry name" value="P-loop_NTPase"/>
</dbReference>
<evidence type="ECO:0000313" key="5">
    <source>
        <dbReference type="Proteomes" id="UP000050795"/>
    </source>
</evidence>
<reference evidence="6" key="2">
    <citation type="submission" date="2023-11" db="UniProtKB">
        <authorList>
            <consortium name="WormBaseParasite"/>
        </authorList>
    </citation>
    <scope>IDENTIFICATION</scope>
</reference>
<evidence type="ECO:0000259" key="4">
    <source>
        <dbReference type="Pfam" id="PF01467"/>
    </source>
</evidence>
<reference evidence="5" key="1">
    <citation type="submission" date="2022-06" db="EMBL/GenBank/DDBJ databases">
        <authorList>
            <person name="Berger JAMES D."/>
            <person name="Berger JAMES D."/>
        </authorList>
    </citation>
    <scope>NUCLEOTIDE SEQUENCE [LARGE SCALE GENOMIC DNA]</scope>
</reference>
<dbReference type="Gene3D" id="3.40.50.300">
    <property type="entry name" value="P-loop containing nucleotide triphosphate hydrolases"/>
    <property type="match status" value="1"/>
</dbReference>
<dbReference type="NCBIfam" id="TIGR00152">
    <property type="entry name" value="dephospho-CoA kinase"/>
    <property type="match status" value="1"/>
</dbReference>
<evidence type="ECO:0000256" key="2">
    <source>
        <dbReference type="ARBA" id="ARBA00022840"/>
    </source>
</evidence>
<accession>A0AA85ILW2</accession>
<organism evidence="5 6">
    <name type="scientific">Trichobilharzia regenti</name>
    <name type="common">Nasal bird schistosome</name>
    <dbReference type="NCBI Taxonomy" id="157069"/>
    <lineage>
        <taxon>Eukaryota</taxon>
        <taxon>Metazoa</taxon>
        <taxon>Spiralia</taxon>
        <taxon>Lophotrochozoa</taxon>
        <taxon>Platyhelminthes</taxon>
        <taxon>Trematoda</taxon>
        <taxon>Digenea</taxon>
        <taxon>Strigeidida</taxon>
        <taxon>Schistosomatoidea</taxon>
        <taxon>Schistosomatidae</taxon>
        <taxon>Trichobilharzia</taxon>
    </lineage>
</organism>
<protein>
    <recommendedName>
        <fullName evidence="4">Cytidyltransferase-like domain-containing protein</fullName>
    </recommendedName>
</protein>
<proteinExistence type="inferred from homology"/>
<evidence type="ECO:0000256" key="1">
    <source>
        <dbReference type="ARBA" id="ARBA00022741"/>
    </source>
</evidence>
<dbReference type="WBParaSite" id="TREG1_105810.1">
    <property type="protein sequence ID" value="TREG1_105810.1"/>
    <property type="gene ID" value="TREG1_105810"/>
</dbReference>
<dbReference type="GO" id="GO:0004140">
    <property type="term" value="F:dephospho-CoA kinase activity"/>
    <property type="evidence" value="ECO:0007669"/>
    <property type="project" value="InterPro"/>
</dbReference>
<feature type="domain" description="Cytidyltransferase-like" evidence="4">
    <location>
        <begin position="37"/>
        <end position="188"/>
    </location>
</feature>
<name>A0AA85ILW2_TRIRE</name>
<dbReference type="PANTHER" id="PTHR10695">
    <property type="entry name" value="DEPHOSPHO-COA KINASE-RELATED"/>
    <property type="match status" value="1"/>
</dbReference>
<evidence type="ECO:0000313" key="6">
    <source>
        <dbReference type="WBParaSite" id="TREG1_105810.1"/>
    </source>
</evidence>
<dbReference type="PANTHER" id="PTHR10695:SF46">
    <property type="entry name" value="BIFUNCTIONAL COENZYME A SYNTHASE-RELATED"/>
    <property type="match status" value="1"/>
</dbReference>
<sequence length="450" mass="50384">MDLYESDLDPTVVDDKSNDDDDKSLDEAYQDISHVCLGGTFDRLHNGHKILLTVGALLAKQQLLIGITCSKLLSSKCLSPFIFSWEKRKLAVQAFLTDIGVQLENVKIVELSDEFGPPGYCAEFDCIVASSESLHNCEKLNELRQTKGFKPLKIEIIDFVCSESTQHPDSKIYPFDPSDHKLSSSKVRFNQLGDLLKPVSSNNNHQITSPFSPYMIGLTGPAGSGKSSLAKRLAKLSEQIHIIDCDRLGHEAYVPGTSCHQALLSHFGRENIASQEPPYPIDRRLLGNLVFSDPSKLKELNSIVWPEILKQILAITKEIENNAMKHGQHCKRPVIILDAAVLLQAGWDQICNEVWLTILPHSEAQRRLCERNNLTPEAASERLIRQATGIAEITGGYTWFEAGQYCCTKSPLDYAHVILSTQWEPECSQYQVEKAWKKLQQRLPVTSTTQ</sequence>
<dbReference type="HAMAP" id="MF_00376">
    <property type="entry name" value="Dephospho_CoA_kinase"/>
    <property type="match status" value="1"/>
</dbReference>
<keyword evidence="5" id="KW-1185">Reference proteome</keyword>
<evidence type="ECO:0000256" key="3">
    <source>
        <dbReference type="SAM" id="MobiDB-lite"/>
    </source>
</evidence>
<keyword evidence="1" id="KW-0547">Nucleotide-binding</keyword>
<dbReference type="GO" id="GO:0005524">
    <property type="term" value="F:ATP binding"/>
    <property type="evidence" value="ECO:0007669"/>
    <property type="project" value="UniProtKB-KW"/>
</dbReference>
<feature type="region of interest" description="Disordered" evidence="3">
    <location>
        <begin position="1"/>
        <end position="22"/>
    </location>
</feature>
<dbReference type="Proteomes" id="UP000050795">
    <property type="component" value="Unassembled WGS sequence"/>
</dbReference>
<dbReference type="Pfam" id="PF01121">
    <property type="entry name" value="CoaE"/>
    <property type="match status" value="1"/>
</dbReference>
<dbReference type="CDD" id="cd02022">
    <property type="entry name" value="DPCK"/>
    <property type="match status" value="1"/>
</dbReference>
<dbReference type="InterPro" id="IPR014729">
    <property type="entry name" value="Rossmann-like_a/b/a_fold"/>
</dbReference>
<dbReference type="GO" id="GO:0015937">
    <property type="term" value="P:coenzyme A biosynthetic process"/>
    <property type="evidence" value="ECO:0007669"/>
    <property type="project" value="InterPro"/>
</dbReference>
<dbReference type="Gene3D" id="3.40.50.620">
    <property type="entry name" value="HUPs"/>
    <property type="match status" value="1"/>
</dbReference>
<dbReference type="Pfam" id="PF01467">
    <property type="entry name" value="CTP_transf_like"/>
    <property type="match status" value="1"/>
</dbReference>
<dbReference type="AlphaFoldDB" id="A0AA85ILW2"/>